<reference evidence="1" key="1">
    <citation type="submission" date="2022-08" db="UniProtKB">
        <authorList>
            <consortium name="EnsemblMetazoa"/>
        </authorList>
    </citation>
    <scope>IDENTIFICATION</scope>
    <source>
        <strain evidence="1">Israel</strain>
    </source>
</reference>
<proteinExistence type="predicted"/>
<dbReference type="Proteomes" id="UP000092462">
    <property type="component" value="Unassembled WGS sequence"/>
</dbReference>
<name>A0A1B0DMG5_PHLPP</name>
<organism evidence="1 2">
    <name type="scientific">Phlebotomus papatasi</name>
    <name type="common">Sandfly</name>
    <dbReference type="NCBI Taxonomy" id="29031"/>
    <lineage>
        <taxon>Eukaryota</taxon>
        <taxon>Metazoa</taxon>
        <taxon>Ecdysozoa</taxon>
        <taxon>Arthropoda</taxon>
        <taxon>Hexapoda</taxon>
        <taxon>Insecta</taxon>
        <taxon>Pterygota</taxon>
        <taxon>Neoptera</taxon>
        <taxon>Endopterygota</taxon>
        <taxon>Diptera</taxon>
        <taxon>Nematocera</taxon>
        <taxon>Psychodoidea</taxon>
        <taxon>Psychodidae</taxon>
        <taxon>Phlebotomus</taxon>
        <taxon>Phlebotomus</taxon>
    </lineage>
</organism>
<sequence>MASAGEADLGMDESGRRVAEVPASEGVVLYTNPDVKAPSFEILHVTRRKWEALYEDDSWDDDC</sequence>
<accession>A0A1B0DMG5</accession>
<evidence type="ECO:0000313" key="2">
    <source>
        <dbReference type="Proteomes" id="UP000092462"/>
    </source>
</evidence>
<dbReference type="VEuPathDB" id="VectorBase:PPAI009557"/>
<evidence type="ECO:0000313" key="1">
    <source>
        <dbReference type="EnsemblMetazoa" id="PPAI009557-PA"/>
    </source>
</evidence>
<dbReference type="EMBL" id="AJVK01001321">
    <property type="status" value="NOT_ANNOTATED_CDS"/>
    <property type="molecule type" value="Genomic_DNA"/>
</dbReference>
<dbReference type="EMBL" id="AJVK01001322">
    <property type="status" value="NOT_ANNOTATED_CDS"/>
    <property type="molecule type" value="Genomic_DNA"/>
</dbReference>
<protein>
    <submittedName>
        <fullName evidence="1">Uncharacterized protein</fullName>
    </submittedName>
</protein>
<dbReference type="AlphaFoldDB" id="A0A1B0DMG5"/>
<keyword evidence="2" id="KW-1185">Reference proteome</keyword>
<dbReference type="EnsemblMetazoa" id="PPAI009557-RA">
    <property type="protein sequence ID" value="PPAI009557-PA"/>
    <property type="gene ID" value="PPAI009557"/>
</dbReference>